<evidence type="ECO:0000259" key="1">
    <source>
        <dbReference type="Pfam" id="PF12708"/>
    </source>
</evidence>
<dbReference type="Gene3D" id="2.160.20.10">
    <property type="entry name" value="Single-stranded right-handed beta-helix, Pectin lyase-like"/>
    <property type="match status" value="1"/>
</dbReference>
<dbReference type="InterPro" id="IPR011050">
    <property type="entry name" value="Pectin_lyase_fold/virulence"/>
</dbReference>
<dbReference type="RefSeq" id="WP_186771176.1">
    <property type="nucleotide sequence ID" value="NZ_JACOMF010000015.1"/>
</dbReference>
<keyword evidence="3" id="KW-1185">Reference proteome</keyword>
<dbReference type="SUPFAM" id="SSF51126">
    <property type="entry name" value="Pectin lyase-like"/>
    <property type="match status" value="1"/>
</dbReference>
<evidence type="ECO:0000313" key="2">
    <source>
        <dbReference type="EMBL" id="MBC4016403.1"/>
    </source>
</evidence>
<dbReference type="Pfam" id="PF12708">
    <property type="entry name" value="Pect-lyase_RHGA_epim"/>
    <property type="match status" value="1"/>
</dbReference>
<comment type="caution">
    <text evidence="2">The sequence shown here is derived from an EMBL/GenBank/DDBJ whole genome shotgun (WGS) entry which is preliminary data.</text>
</comment>
<feature type="domain" description="Rhamnogalacturonase A/B/Epimerase-like pectate lyase" evidence="1">
    <location>
        <begin position="53"/>
        <end position="113"/>
    </location>
</feature>
<evidence type="ECO:0000313" key="3">
    <source>
        <dbReference type="Proteomes" id="UP000600101"/>
    </source>
</evidence>
<name>A0A9X0R076_9PROT</name>
<dbReference type="AlphaFoldDB" id="A0A9X0R076"/>
<dbReference type="InterPro" id="IPR012334">
    <property type="entry name" value="Pectin_lyas_fold"/>
</dbReference>
<gene>
    <name evidence="2" type="ORF">H7965_13845</name>
</gene>
<protein>
    <recommendedName>
        <fullName evidence="1">Rhamnogalacturonase A/B/Epimerase-like pectate lyase domain-containing protein</fullName>
    </recommendedName>
</protein>
<reference evidence="2" key="1">
    <citation type="submission" date="2020-08" db="EMBL/GenBank/DDBJ databases">
        <authorList>
            <person name="Hu Y."/>
            <person name="Nguyen S.V."/>
            <person name="Li F."/>
            <person name="Fanning S."/>
        </authorList>
    </citation>
    <scope>NUCLEOTIDE SEQUENCE</scope>
    <source>
        <strain evidence="2">SYSU D8009</strain>
    </source>
</reference>
<proteinExistence type="predicted"/>
<organism evidence="2 3">
    <name type="scientific">Siccirubricoccus deserti</name>
    <dbReference type="NCBI Taxonomy" id="2013562"/>
    <lineage>
        <taxon>Bacteria</taxon>
        <taxon>Pseudomonadati</taxon>
        <taxon>Pseudomonadota</taxon>
        <taxon>Alphaproteobacteria</taxon>
        <taxon>Acetobacterales</taxon>
        <taxon>Roseomonadaceae</taxon>
        <taxon>Siccirubricoccus</taxon>
    </lineage>
</organism>
<accession>A0A9X0R076</accession>
<sequence length="817" mass="82965">MPDARISELPVATTLGDTDLAPLVQTSGATSVTRRATVAQLRSAVLVDRGAHVRDYGAKGDGVTNDAPAIQAAINDLKAKGGGTLHFGARVYRIASAITISDATIRLQGAGFTEGPGAGQGTWLLIPATGFTPFTFSGVYTRGSAVRDIAVQQIHTAALNPSWAPNDYDYVFRVEDSLGGVDFDNVFLCNINRGIYCRNSGRLDIRRLRGQVFTCGVEIDESLDVPRIHNLHFWTFLTSNSDVVHWQQAHGDAMIFRRVDGVFIDQAFVLGYRSMFRFAASAAGNTTKFYIGQAYADFVRYAVWIEANGTDGQIANLTSQSEVFDGGGPALAGSHGIFVNASNTRLQVANLRVDAVEENPIRVAGSGNRLDLFALRCVRFNSQNNGAAAIHLADSGAATPNTVHLGSPPLLEQSNSAPVVNSGSNGILAAGAPAGRAARPGLMLGSTDTGLFLPASGNLAGAAGGVEVLRATSAGSVTLGATPGSHALEVATPLGTANRLLISGGGTGAPVTLQAQGADASIGITLTPKGAGVLRVNTSGSGNSARIQGGAAGTAVAFGADSSSVDSNVTVSLVSKGSGALAATIPDGFVSGGQARGANAVDWQQSRSISAHVASGNAAVIGGGQNNTAGSTNSVVAGGNTNAVTAGAGWIPGGQQAASQSNVHRGAWSAGRFTSNGDAQSGEFVLRRQTTDATATRLTADNSAPSNQNTLNPPSTGSYLCRLMVLARQTGGGAGTAGDSAGWTAEVLVKRGTSVATTTLLGGGGSIAPTLNDAAAAGWRLGLAADTSNGGIAVTVTGEADKAINWVARVLSVETVG</sequence>
<dbReference type="Proteomes" id="UP000600101">
    <property type="component" value="Unassembled WGS sequence"/>
</dbReference>
<dbReference type="InterPro" id="IPR024535">
    <property type="entry name" value="RHGA/B-epi-like_pectate_lyase"/>
</dbReference>
<dbReference type="EMBL" id="JACOMF010000015">
    <property type="protein sequence ID" value="MBC4016403.1"/>
    <property type="molecule type" value="Genomic_DNA"/>
</dbReference>